<evidence type="ECO:0000313" key="4">
    <source>
        <dbReference type="EMBL" id="PMD31298.1"/>
    </source>
</evidence>
<proteinExistence type="predicted"/>
<feature type="domain" description="DUF5672" evidence="3">
    <location>
        <begin position="149"/>
        <end position="292"/>
    </location>
</feature>
<dbReference type="STRING" id="1149755.A0A2J6QYE7"/>
<organism evidence="4 5">
    <name type="scientific">Hyaloscypha variabilis (strain UAMH 11265 / GT02V1 / F)</name>
    <name type="common">Meliniomyces variabilis</name>
    <dbReference type="NCBI Taxonomy" id="1149755"/>
    <lineage>
        <taxon>Eukaryota</taxon>
        <taxon>Fungi</taxon>
        <taxon>Dikarya</taxon>
        <taxon>Ascomycota</taxon>
        <taxon>Pezizomycotina</taxon>
        <taxon>Leotiomycetes</taxon>
        <taxon>Helotiales</taxon>
        <taxon>Hyaloscyphaceae</taxon>
        <taxon>Hyaloscypha</taxon>
        <taxon>Hyaloscypha variabilis</taxon>
    </lineage>
</organism>
<keyword evidence="2" id="KW-0812">Transmembrane</keyword>
<keyword evidence="2" id="KW-1133">Transmembrane helix</keyword>
<dbReference type="Proteomes" id="UP000235786">
    <property type="component" value="Unassembled WGS sequence"/>
</dbReference>
<dbReference type="InterPro" id="IPR043729">
    <property type="entry name" value="DUF5672"/>
</dbReference>
<dbReference type="OrthoDB" id="10025998at2759"/>
<evidence type="ECO:0000313" key="5">
    <source>
        <dbReference type="Proteomes" id="UP000235786"/>
    </source>
</evidence>
<keyword evidence="5" id="KW-1185">Reference proteome</keyword>
<keyword evidence="2" id="KW-0472">Membrane</keyword>
<dbReference type="EMBL" id="KZ613963">
    <property type="protein sequence ID" value="PMD31298.1"/>
    <property type="molecule type" value="Genomic_DNA"/>
</dbReference>
<gene>
    <name evidence="4" type="ORF">L207DRAFT_591758</name>
</gene>
<sequence>MIKPAMGSWPLQGRRTLSSNGTVLILVCFLAFYYVCWNTLSYPSRIDAAQTLEHEQAPTCPEPAPVPECPAPPPPPACPPPPPPPSPYDPTKVAFLVETRPLKHLPALYAHMASIIPPEWTFKFMGSQAAIASLRSSPLIPRLETSGKLQILKLPSNYTLKDRESISQMFTDIKLYRDILAPAEHLLVFQPDSIFCANAPTTLNDFLEYDWIGAPWSKTAQYGGNGGLSLRKVSRIIKILEKEQRRIGDGALEDLWLSERLNRLKGKKMANSTISKTFSVESVWDKKPLGYHVGWLGVHHEQIWDDQSQVDHILEYCPEVKIILGMKLDNDKPKGIP</sequence>
<dbReference type="AlphaFoldDB" id="A0A2J6QYE7"/>
<accession>A0A2J6QYE7</accession>
<feature type="region of interest" description="Disordered" evidence="1">
    <location>
        <begin position="57"/>
        <end position="85"/>
    </location>
</feature>
<feature type="compositionally biased region" description="Pro residues" evidence="1">
    <location>
        <begin position="60"/>
        <end position="85"/>
    </location>
</feature>
<evidence type="ECO:0000256" key="1">
    <source>
        <dbReference type="SAM" id="MobiDB-lite"/>
    </source>
</evidence>
<evidence type="ECO:0000256" key="2">
    <source>
        <dbReference type="SAM" id="Phobius"/>
    </source>
</evidence>
<evidence type="ECO:0000259" key="3">
    <source>
        <dbReference type="Pfam" id="PF18922"/>
    </source>
</evidence>
<protein>
    <recommendedName>
        <fullName evidence="3">DUF5672 domain-containing protein</fullName>
    </recommendedName>
</protein>
<reference evidence="4 5" key="1">
    <citation type="submission" date="2016-04" db="EMBL/GenBank/DDBJ databases">
        <title>A degradative enzymes factory behind the ericoid mycorrhizal symbiosis.</title>
        <authorList>
            <consortium name="DOE Joint Genome Institute"/>
            <person name="Martino E."/>
            <person name="Morin E."/>
            <person name="Grelet G."/>
            <person name="Kuo A."/>
            <person name="Kohler A."/>
            <person name="Daghino S."/>
            <person name="Barry K."/>
            <person name="Choi C."/>
            <person name="Cichocki N."/>
            <person name="Clum A."/>
            <person name="Copeland A."/>
            <person name="Hainaut M."/>
            <person name="Haridas S."/>
            <person name="Labutti K."/>
            <person name="Lindquist E."/>
            <person name="Lipzen A."/>
            <person name="Khouja H.-R."/>
            <person name="Murat C."/>
            <person name="Ohm R."/>
            <person name="Olson A."/>
            <person name="Spatafora J."/>
            <person name="Veneault-Fourrey C."/>
            <person name="Henrissat B."/>
            <person name="Grigoriev I."/>
            <person name="Martin F."/>
            <person name="Perotto S."/>
        </authorList>
    </citation>
    <scope>NUCLEOTIDE SEQUENCE [LARGE SCALE GENOMIC DNA]</scope>
    <source>
        <strain evidence="4 5">F</strain>
    </source>
</reference>
<name>A0A2J6QYE7_HYAVF</name>
<feature type="transmembrane region" description="Helical" evidence="2">
    <location>
        <begin position="21"/>
        <end position="40"/>
    </location>
</feature>
<dbReference type="Pfam" id="PF18922">
    <property type="entry name" value="DUF5672"/>
    <property type="match status" value="1"/>
</dbReference>